<evidence type="ECO:0000313" key="2">
    <source>
        <dbReference type="Proteomes" id="UP000600247"/>
    </source>
</evidence>
<gene>
    <name evidence="1" type="ORF">GCM10010918_17740</name>
</gene>
<dbReference type="Proteomes" id="UP000600247">
    <property type="component" value="Unassembled WGS sequence"/>
</dbReference>
<dbReference type="EMBL" id="BMHY01000003">
    <property type="protein sequence ID" value="GGG64131.1"/>
    <property type="molecule type" value="Genomic_DNA"/>
</dbReference>
<evidence type="ECO:0000313" key="1">
    <source>
        <dbReference type="EMBL" id="GGG64131.1"/>
    </source>
</evidence>
<comment type="caution">
    <text evidence="1">The sequence shown here is derived from an EMBL/GenBank/DDBJ whole genome shotgun (WGS) entry which is preliminary data.</text>
</comment>
<proteinExistence type="predicted"/>
<keyword evidence="2" id="KW-1185">Reference proteome</keyword>
<accession>A0A917H171</accession>
<dbReference type="AlphaFoldDB" id="A0A917H171"/>
<reference evidence="1 2" key="1">
    <citation type="journal article" date="2014" name="Int. J. Syst. Evol. Microbiol.">
        <title>Complete genome sequence of Corynebacterium casei LMG S-19264T (=DSM 44701T), isolated from a smear-ripened cheese.</title>
        <authorList>
            <consortium name="US DOE Joint Genome Institute (JGI-PGF)"/>
            <person name="Walter F."/>
            <person name="Albersmeier A."/>
            <person name="Kalinowski J."/>
            <person name="Ruckert C."/>
        </authorList>
    </citation>
    <scope>NUCLEOTIDE SEQUENCE [LARGE SCALE GENOMIC DNA]</scope>
    <source>
        <strain evidence="1 2">CGMCC 1.15286</strain>
    </source>
</reference>
<protein>
    <submittedName>
        <fullName evidence="1">Uncharacterized protein</fullName>
    </submittedName>
</protein>
<name>A0A917H171_9BACL</name>
<sequence length="69" mass="7444">MKKIGVGTPNIRIHFDGVTHTGIFLGVEGGCVILNAKGVVSYIKLSSITAVDVGVVSRSKTKWKKHCKY</sequence>
<organism evidence="1 2">
    <name type="scientific">Paenibacillus radicis</name>
    <name type="common">ex Gao et al. 2016</name>
    <dbReference type="NCBI Taxonomy" id="1737354"/>
    <lineage>
        <taxon>Bacteria</taxon>
        <taxon>Bacillati</taxon>
        <taxon>Bacillota</taxon>
        <taxon>Bacilli</taxon>
        <taxon>Bacillales</taxon>
        <taxon>Paenibacillaceae</taxon>
        <taxon>Paenibacillus</taxon>
    </lineage>
</organism>